<dbReference type="Proteomes" id="UP000298327">
    <property type="component" value="Unassembled WGS sequence"/>
</dbReference>
<comment type="caution">
    <text evidence="2">The sequence shown here is derived from an EMBL/GenBank/DDBJ whole genome shotgun (WGS) entry which is preliminary data.</text>
</comment>
<keyword evidence="3" id="KW-1185">Reference proteome</keyword>
<evidence type="ECO:0000313" key="3">
    <source>
        <dbReference type="Proteomes" id="UP000298327"/>
    </source>
</evidence>
<evidence type="ECO:0000256" key="1">
    <source>
        <dbReference type="SAM" id="MobiDB-lite"/>
    </source>
</evidence>
<proteinExistence type="predicted"/>
<evidence type="ECO:0000313" key="2">
    <source>
        <dbReference type="EMBL" id="TFY53485.1"/>
    </source>
</evidence>
<sequence>MSRVYSASGPCAGGAETGGLAKIDTVAEGTVAGYIWPPSSTFVFPSSSFRPASAFLQRPDSLSSSPPHYLRTTPFGLMARYALSALLALASSTYVAGQSVSFPATPLADKSFAYPTGIPQQVDTDTGGRGPQAGYNQCNSTTEGASSQCQTSFVSHIDDFCLWAPSKPNSTIADTEGEEVAWCTKKGRGTRIIPAGALQGVQYIKTGNYIQIAGFIDQTLFNMQGDDFGGELDPHGQDLRGNPIGGLMYSTGFSNDNNTFVQMHEWNSFIGGSTFCITVCPDNGAANNAAGYCRNTLDRLGCAVNSPNNAQKGTFEVCQGEDKDLPGVYTTNGQTITYSQPDESLGPITTLPFTVRTPASSNCQTFSSAALFTDAPVPSNASPSASGSGAAPTASGGKSGSSASGAASRSGSAGSAAPTGGSSSGAATTAASVFAAAAGVALSVAFLA</sequence>
<reference evidence="2 3" key="1">
    <citation type="submission" date="2019-02" db="EMBL/GenBank/DDBJ databases">
        <title>Genome sequencing of the rare red list fungi Dentipellis fragilis.</title>
        <authorList>
            <person name="Buettner E."/>
            <person name="Kellner H."/>
        </authorList>
    </citation>
    <scope>NUCLEOTIDE SEQUENCE [LARGE SCALE GENOMIC DNA]</scope>
    <source>
        <strain evidence="2 3">DSM 105465</strain>
    </source>
</reference>
<feature type="region of interest" description="Disordered" evidence="1">
    <location>
        <begin position="377"/>
        <end position="426"/>
    </location>
</feature>
<name>A0A4Y9XTV3_9AGAM</name>
<organism evidence="2 3">
    <name type="scientific">Dentipellis fragilis</name>
    <dbReference type="NCBI Taxonomy" id="205917"/>
    <lineage>
        <taxon>Eukaryota</taxon>
        <taxon>Fungi</taxon>
        <taxon>Dikarya</taxon>
        <taxon>Basidiomycota</taxon>
        <taxon>Agaricomycotina</taxon>
        <taxon>Agaricomycetes</taxon>
        <taxon>Russulales</taxon>
        <taxon>Hericiaceae</taxon>
        <taxon>Dentipellis</taxon>
    </lineage>
</organism>
<dbReference type="EMBL" id="SEOQ01001144">
    <property type="protein sequence ID" value="TFY53485.1"/>
    <property type="molecule type" value="Genomic_DNA"/>
</dbReference>
<accession>A0A4Y9XTV3</accession>
<dbReference type="STRING" id="205917.A0A4Y9XTV3"/>
<dbReference type="OrthoDB" id="2564904at2759"/>
<protein>
    <submittedName>
        <fullName evidence="2">Uncharacterized protein</fullName>
    </submittedName>
</protein>
<gene>
    <name evidence="2" type="ORF">EVG20_g10092</name>
</gene>
<dbReference type="AlphaFoldDB" id="A0A4Y9XTV3"/>